<dbReference type="Proteomes" id="UP001500101">
    <property type="component" value="Unassembled WGS sequence"/>
</dbReference>
<keyword evidence="1" id="KW-0732">Signal</keyword>
<dbReference type="PROSITE" id="PS51257">
    <property type="entry name" value="PROKAR_LIPOPROTEIN"/>
    <property type="match status" value="1"/>
</dbReference>
<keyword evidence="3" id="KW-1185">Reference proteome</keyword>
<organism evidence="2 3">
    <name type="scientific">Sphingobacterium kyonggiense</name>
    <dbReference type="NCBI Taxonomy" id="714075"/>
    <lineage>
        <taxon>Bacteria</taxon>
        <taxon>Pseudomonadati</taxon>
        <taxon>Bacteroidota</taxon>
        <taxon>Sphingobacteriia</taxon>
        <taxon>Sphingobacteriales</taxon>
        <taxon>Sphingobacteriaceae</taxon>
        <taxon>Sphingobacterium</taxon>
    </lineage>
</organism>
<evidence type="ECO:0000313" key="2">
    <source>
        <dbReference type="EMBL" id="GAA4141125.1"/>
    </source>
</evidence>
<proteinExistence type="predicted"/>
<comment type="caution">
    <text evidence="2">The sequence shown here is derived from an EMBL/GenBank/DDBJ whole genome shotgun (WGS) entry which is preliminary data.</text>
</comment>
<dbReference type="RefSeq" id="WP_344674650.1">
    <property type="nucleotide sequence ID" value="NZ_BAAAZI010000008.1"/>
</dbReference>
<dbReference type="EMBL" id="BAAAZI010000008">
    <property type="protein sequence ID" value="GAA4141125.1"/>
    <property type="molecule type" value="Genomic_DNA"/>
</dbReference>
<feature type="chain" id="PRO_5045747874" description="SnoaL-like protein" evidence="1">
    <location>
        <begin position="21"/>
        <end position="172"/>
    </location>
</feature>
<evidence type="ECO:0000256" key="1">
    <source>
        <dbReference type="SAM" id="SignalP"/>
    </source>
</evidence>
<evidence type="ECO:0008006" key="4">
    <source>
        <dbReference type="Google" id="ProtNLM"/>
    </source>
</evidence>
<evidence type="ECO:0000313" key="3">
    <source>
        <dbReference type="Proteomes" id="UP001500101"/>
    </source>
</evidence>
<protein>
    <recommendedName>
        <fullName evidence="4">SnoaL-like protein</fullName>
    </recommendedName>
</protein>
<feature type="signal peptide" evidence="1">
    <location>
        <begin position="1"/>
        <end position="20"/>
    </location>
</feature>
<gene>
    <name evidence="2" type="ORF">GCM10022216_20840</name>
</gene>
<accession>A0ABP7YTN2</accession>
<name>A0ABP7YTN2_9SPHI</name>
<sequence>MKNLLLIFILAILCSCQSNSNKTVKVKQDSIIVASVKSDACTWLKQNVEAFFNSDDQSIMETMTTADYFDYKMDAINLDLDVDGSLTGDEFKKKWSSKFNTDYAGKGVGFLISTQDWGSIQVSTCDVIHEDVNSITLKSIISDCEFQTDYHREITLLKENNSFKIKDVKEFD</sequence>
<reference evidence="3" key="1">
    <citation type="journal article" date="2019" name="Int. J. Syst. Evol. Microbiol.">
        <title>The Global Catalogue of Microorganisms (GCM) 10K type strain sequencing project: providing services to taxonomists for standard genome sequencing and annotation.</title>
        <authorList>
            <consortium name="The Broad Institute Genomics Platform"/>
            <consortium name="The Broad Institute Genome Sequencing Center for Infectious Disease"/>
            <person name="Wu L."/>
            <person name="Ma J."/>
        </authorList>
    </citation>
    <scope>NUCLEOTIDE SEQUENCE [LARGE SCALE GENOMIC DNA]</scope>
    <source>
        <strain evidence="3">JCM 16704</strain>
    </source>
</reference>